<accession>E5A7S2</accession>
<dbReference type="InParanoid" id="E5A7S2"/>
<dbReference type="AlphaFoldDB" id="E5A7S2"/>
<dbReference type="HOGENOM" id="CLU_3069155_0_0_1"/>
<evidence type="ECO:0000313" key="1">
    <source>
        <dbReference type="EMBL" id="CBX99667.1"/>
    </source>
</evidence>
<name>E5A7S2_LEPMJ</name>
<dbReference type="Proteomes" id="UP000002668">
    <property type="component" value="Genome"/>
</dbReference>
<dbReference type="VEuPathDB" id="FungiDB:LEMA_P089060.1"/>
<evidence type="ECO:0000313" key="2">
    <source>
        <dbReference type="Proteomes" id="UP000002668"/>
    </source>
</evidence>
<protein>
    <submittedName>
        <fullName evidence="1">Uncharacterized protein</fullName>
    </submittedName>
</protein>
<gene>
    <name evidence="1" type="ORF">LEMA_P089060.1</name>
</gene>
<proteinExistence type="predicted"/>
<reference evidence="2" key="1">
    <citation type="journal article" date="2011" name="Nat. Commun.">
        <title>Effector diversification within compartments of the Leptosphaeria maculans genome affected by Repeat-Induced Point mutations.</title>
        <authorList>
            <person name="Rouxel T."/>
            <person name="Grandaubert J."/>
            <person name="Hane J.K."/>
            <person name="Hoede C."/>
            <person name="van de Wouw A.P."/>
            <person name="Couloux A."/>
            <person name="Dominguez V."/>
            <person name="Anthouard V."/>
            <person name="Bally P."/>
            <person name="Bourras S."/>
            <person name="Cozijnsen A.J."/>
            <person name="Ciuffetti L.M."/>
            <person name="Degrave A."/>
            <person name="Dilmaghani A."/>
            <person name="Duret L."/>
            <person name="Fudal I."/>
            <person name="Goodwin S.B."/>
            <person name="Gout L."/>
            <person name="Glaser N."/>
            <person name="Linglin J."/>
            <person name="Kema G.H.J."/>
            <person name="Lapalu N."/>
            <person name="Lawrence C.B."/>
            <person name="May K."/>
            <person name="Meyer M."/>
            <person name="Ollivier B."/>
            <person name="Poulain J."/>
            <person name="Schoch C.L."/>
            <person name="Simon A."/>
            <person name="Spatafora J.W."/>
            <person name="Stachowiak A."/>
            <person name="Turgeon B.G."/>
            <person name="Tyler B.M."/>
            <person name="Vincent D."/>
            <person name="Weissenbach J."/>
            <person name="Amselem J."/>
            <person name="Quesneville H."/>
            <person name="Oliver R.P."/>
            <person name="Wincker P."/>
            <person name="Balesdent M.-H."/>
            <person name="Howlett B.J."/>
        </authorList>
    </citation>
    <scope>NUCLEOTIDE SEQUENCE [LARGE SCALE GENOMIC DNA]</scope>
    <source>
        <strain evidence="2">JN3 / isolate v23.1.3 / race Av1-4-5-6-7-8</strain>
    </source>
</reference>
<keyword evidence="2" id="KW-1185">Reference proteome</keyword>
<sequence>MSHSQANFITSLIVLDEALPCFFALVVLKDVIKDALCWRKRSLRGIGTCRLAV</sequence>
<organism evidence="1 2">
    <name type="scientific">Leptosphaeria maculans (strain JN3 / isolate v23.1.3 / race Av1-4-5-6-7-8)</name>
    <name type="common">Blackleg fungus</name>
    <name type="synonym">Phoma lingam</name>
    <dbReference type="NCBI Taxonomy" id="985895"/>
    <lineage>
        <taxon>Eukaryota</taxon>
        <taxon>Fungi</taxon>
        <taxon>Dikarya</taxon>
        <taxon>Ascomycota</taxon>
        <taxon>Pezizomycotina</taxon>
        <taxon>Dothideomycetes</taxon>
        <taxon>Pleosporomycetidae</taxon>
        <taxon>Pleosporales</taxon>
        <taxon>Pleosporineae</taxon>
        <taxon>Leptosphaeriaceae</taxon>
        <taxon>Plenodomus</taxon>
        <taxon>Plenodomus lingam/Leptosphaeria maculans species complex</taxon>
    </lineage>
</organism>
<dbReference type="EMBL" id="FP929136">
    <property type="protein sequence ID" value="CBX99667.1"/>
    <property type="molecule type" value="Genomic_DNA"/>
</dbReference>